<dbReference type="InterPro" id="IPR013783">
    <property type="entry name" value="Ig-like_fold"/>
</dbReference>
<protein>
    <submittedName>
        <fullName evidence="7">Glycosyl hydrolase</fullName>
    </submittedName>
</protein>
<feature type="domain" description="Fibronectin type III-like" evidence="6">
    <location>
        <begin position="688"/>
        <end position="788"/>
    </location>
</feature>
<feature type="compositionally biased region" description="Polar residues" evidence="5">
    <location>
        <begin position="845"/>
        <end position="861"/>
    </location>
</feature>
<dbReference type="Gene3D" id="2.60.40.10">
    <property type="entry name" value="Immunoglobulins"/>
    <property type="match status" value="1"/>
</dbReference>
<dbReference type="Pfam" id="PF01915">
    <property type="entry name" value="Glyco_hydro_3_C"/>
    <property type="match status" value="1"/>
</dbReference>
<dbReference type="Gene3D" id="3.20.20.300">
    <property type="entry name" value="Glycoside hydrolase, family 3, N-terminal domain"/>
    <property type="match status" value="1"/>
</dbReference>
<keyword evidence="4" id="KW-0326">Glycosidase</keyword>
<dbReference type="GO" id="GO:0005975">
    <property type="term" value="P:carbohydrate metabolic process"/>
    <property type="evidence" value="ECO:0007669"/>
    <property type="project" value="InterPro"/>
</dbReference>
<feature type="compositionally biased region" description="Low complexity" evidence="5">
    <location>
        <begin position="866"/>
        <end position="877"/>
    </location>
</feature>
<dbReference type="InterPro" id="IPR019800">
    <property type="entry name" value="Glyco_hydro_3_AS"/>
</dbReference>
<dbReference type="InterPro" id="IPR036962">
    <property type="entry name" value="Glyco_hydro_3_N_sf"/>
</dbReference>
<comment type="caution">
    <text evidence="7">The sequence shown here is derived from an EMBL/GenBank/DDBJ whole genome shotgun (WGS) entry which is preliminary data.</text>
</comment>
<dbReference type="PANTHER" id="PTHR42715:SF10">
    <property type="entry name" value="BETA-GLUCOSIDASE"/>
    <property type="match status" value="1"/>
</dbReference>
<evidence type="ECO:0000313" key="7">
    <source>
        <dbReference type="EMBL" id="NMN01031.1"/>
    </source>
</evidence>
<dbReference type="InterPro" id="IPR017853">
    <property type="entry name" value="GH"/>
</dbReference>
<dbReference type="Pfam" id="PF00933">
    <property type="entry name" value="Glyco_hydro_3"/>
    <property type="match status" value="1"/>
</dbReference>
<evidence type="ECO:0000256" key="1">
    <source>
        <dbReference type="ARBA" id="ARBA00005336"/>
    </source>
</evidence>
<dbReference type="Proteomes" id="UP000588277">
    <property type="component" value="Unassembled WGS sequence"/>
</dbReference>
<comment type="similarity">
    <text evidence="1 4">Belongs to the glycosyl hydrolase 3 family.</text>
</comment>
<dbReference type="Gene3D" id="3.40.50.1700">
    <property type="entry name" value="Glycoside hydrolase family 3 C-terminal domain"/>
    <property type="match status" value="1"/>
</dbReference>
<keyword evidence="3" id="KW-0119">Carbohydrate metabolism</keyword>
<reference evidence="7 8" key="1">
    <citation type="submission" date="2020-02" db="EMBL/GenBank/DDBJ databases">
        <title>Characterization of phylogenetic diversity of novel bifidobacterial species isolated in Czech ZOOs.</title>
        <authorList>
            <person name="Lugli G.A."/>
            <person name="Vera N.B."/>
            <person name="Ventura M."/>
        </authorList>
    </citation>
    <scope>NUCLEOTIDE SEQUENCE [LARGE SCALE GENOMIC DNA]</scope>
    <source>
        <strain evidence="7 8">DSM 109958</strain>
    </source>
</reference>
<feature type="region of interest" description="Disordered" evidence="5">
    <location>
        <begin position="829"/>
        <end position="882"/>
    </location>
</feature>
<dbReference type="SMART" id="SM01217">
    <property type="entry name" value="Fn3_like"/>
    <property type="match status" value="1"/>
</dbReference>
<dbReference type="PRINTS" id="PR00133">
    <property type="entry name" value="GLHYDRLASE3"/>
</dbReference>
<accession>A0A7Y0F334</accession>
<gene>
    <name evidence="7" type="ORF">G1C96_1613</name>
</gene>
<dbReference type="InterPro" id="IPR001764">
    <property type="entry name" value="Glyco_hydro_3_N"/>
</dbReference>
<evidence type="ECO:0000256" key="5">
    <source>
        <dbReference type="SAM" id="MobiDB-lite"/>
    </source>
</evidence>
<organism evidence="7 8">
    <name type="scientific">Bifidobacterium moraviense</name>
    <dbReference type="NCBI Taxonomy" id="2675323"/>
    <lineage>
        <taxon>Bacteria</taxon>
        <taxon>Bacillati</taxon>
        <taxon>Actinomycetota</taxon>
        <taxon>Actinomycetes</taxon>
        <taxon>Bifidobacteriales</taxon>
        <taxon>Bifidobacteriaceae</taxon>
        <taxon>Bifidobacterium</taxon>
    </lineage>
</organism>
<evidence type="ECO:0000256" key="3">
    <source>
        <dbReference type="ARBA" id="ARBA00023277"/>
    </source>
</evidence>
<keyword evidence="2 4" id="KW-0378">Hydrolase</keyword>
<evidence type="ECO:0000256" key="2">
    <source>
        <dbReference type="ARBA" id="ARBA00022801"/>
    </source>
</evidence>
<dbReference type="PANTHER" id="PTHR42715">
    <property type="entry name" value="BETA-GLUCOSIDASE"/>
    <property type="match status" value="1"/>
</dbReference>
<evidence type="ECO:0000259" key="6">
    <source>
        <dbReference type="SMART" id="SM01217"/>
    </source>
</evidence>
<feature type="region of interest" description="Disordered" evidence="5">
    <location>
        <begin position="340"/>
        <end position="365"/>
    </location>
</feature>
<dbReference type="EMBL" id="JAAIIH010000014">
    <property type="protein sequence ID" value="NMN01031.1"/>
    <property type="molecule type" value="Genomic_DNA"/>
</dbReference>
<proteinExistence type="inferred from homology"/>
<evidence type="ECO:0000256" key="4">
    <source>
        <dbReference type="RuleBase" id="RU361161"/>
    </source>
</evidence>
<keyword evidence="8" id="KW-1185">Reference proteome</keyword>
<dbReference type="SUPFAM" id="SSF51445">
    <property type="entry name" value="(Trans)glycosidases"/>
    <property type="match status" value="1"/>
</dbReference>
<dbReference type="GO" id="GO:0004553">
    <property type="term" value="F:hydrolase activity, hydrolyzing O-glycosyl compounds"/>
    <property type="evidence" value="ECO:0007669"/>
    <property type="project" value="InterPro"/>
</dbReference>
<dbReference type="Pfam" id="PF14310">
    <property type="entry name" value="Fn3-like"/>
    <property type="match status" value="1"/>
</dbReference>
<dbReference type="PROSITE" id="PS00775">
    <property type="entry name" value="GLYCOSYL_HYDROL_F3"/>
    <property type="match status" value="1"/>
</dbReference>
<dbReference type="InterPro" id="IPR026891">
    <property type="entry name" value="Fn3-like"/>
</dbReference>
<dbReference type="InterPro" id="IPR050288">
    <property type="entry name" value="Cellulose_deg_GH3"/>
</dbReference>
<dbReference type="InterPro" id="IPR002772">
    <property type="entry name" value="Glyco_hydro_3_C"/>
</dbReference>
<dbReference type="InterPro" id="IPR036881">
    <property type="entry name" value="Glyco_hydro_3_C_sf"/>
</dbReference>
<dbReference type="AlphaFoldDB" id="A0A7Y0F334"/>
<name>A0A7Y0F334_9BIFI</name>
<evidence type="ECO:0000313" key="8">
    <source>
        <dbReference type="Proteomes" id="UP000588277"/>
    </source>
</evidence>
<dbReference type="SUPFAM" id="SSF52279">
    <property type="entry name" value="Beta-D-glucan exohydrolase, C-terminal domain"/>
    <property type="match status" value="1"/>
</dbReference>
<sequence>MVSIVALPRGAASGAGYSVAMDDGTEKVTGAVDAGTADAEARDAEARLARVSAIERAALLGGAGKWTTHAVPNAQVPAMTLADGPHGVRLERMDAETDGDDSGGAAHANDTRPSLPATCFPTASVVACSWDPRLATLMGQTIAAEARAQGVHVLLGPGMNVKRSPRCGRNFEYYSEDPQLAGRMAAGFVDGVQSRGVAACPKHFAANGQELRRQSSDSVVDERTLRELYLTAFEIAVREAHPWAIMTSYNRINGTYAFENRHLLRDVLRGEWSFDGMVVSDWGGSNDAVAAAAAGGSLEMPCPGLASVRELAAAVRDGRLDEAELTARAAEVARCAERTHAGDAAGTGEAAGVGDGAGESPTDAPAALSADDLAMHHRLAMRVAEESAVLLRNGDPRSVGAQAAQPPLPFAHGTRVALVGEMAARPRFQGGGSSRVNATRVESLRDVLEQASEGALALAAYAQGYRAGGAVAGSDGTADAKNTDTENADVKNTDAALIREACALADRPDVDAIVACVGLDDRSEAEGVDRATLAMPQPQNDLMAALADAAHRAGKPLVAVLTAGSPVLLPWADACDAILYVGLGGQAVAAATARLLCGLASPSGRLAETWPLAEEDVPVPDYPARGERAVYAEGMLTGYRHYVTAGVPVRFPFGFGLTYTRFALSDLAVDATGVQVTVTNVGDRAGAAVPQLYVAARGSDADVAGGDDAAGAGAGSGAADGSPARELRGFAKVWLAPGESTRVSIAFDRYTFRRWVPAKGVGGGTDNVAAGMWRDDAMGRTVIVGEDCTDVRLTGVTPGSEASRALRVLEGTTRLDVDLRALANAARIAAGSSDAETPSRAGAEASQTEASQTETSPTSYADASHAESPSAASGSASPAPPTLTVNSPFSDWAHSPSRVARWWARRLERQAREAQERNGGVPDLDALFKLNMPPRALAKLSDGAVDPAAAASLARIGQGHAVRGAIGFAWHVLCNRIANARIRRALRRLGVD</sequence>